<accession>A0A3B7MP83</accession>
<dbReference type="AlphaFoldDB" id="A0A3B7MP83"/>
<keyword evidence="2" id="KW-1185">Reference proteome</keyword>
<evidence type="ECO:0000313" key="1">
    <source>
        <dbReference type="EMBL" id="AXY75968.1"/>
    </source>
</evidence>
<reference evidence="1 2" key="1">
    <citation type="submission" date="2018-09" db="EMBL/GenBank/DDBJ databases">
        <title>Genome sequencing of strain 6GH32-13.</title>
        <authorList>
            <person name="Weon H.-Y."/>
            <person name="Heo J."/>
            <person name="Kwon S.-W."/>
        </authorList>
    </citation>
    <scope>NUCLEOTIDE SEQUENCE [LARGE SCALE GENOMIC DNA]</scope>
    <source>
        <strain evidence="1 2">5GH32-13</strain>
    </source>
</reference>
<sequence>MSIVFGWNHFRIKSIDPYAAGLSQNAQPGYQIEVRQRYFHLFWIPCFSLGKKWALRKDNQLYEMPEPYMHVLRNRDDLRVKTPWYTYAGPLIAAFAGICYMISEKMDDYRSEQYNKKEFAAAYVDNAIKFRKPSLDDYYILKPVTSYGDRYARITGLDKNNIQLSYITTSVSAYTPGEIARLFLEPANTLATFTIGRGDSARLICNDYAKRNDFNGLEITGDRVKYRVEKIFRLDGPILKDGGFASYAANQIRMEVKNEGLNGTLTGIEKVEGKVEWLPVEAMPLSLPANKEFMLVGEGNYKEPYKVKLSFKSDEGRLIQFMLQGEGNEKSFVRIN</sequence>
<organism evidence="1 2">
    <name type="scientific">Paraflavitalea soli</name>
    <dbReference type="NCBI Taxonomy" id="2315862"/>
    <lineage>
        <taxon>Bacteria</taxon>
        <taxon>Pseudomonadati</taxon>
        <taxon>Bacteroidota</taxon>
        <taxon>Chitinophagia</taxon>
        <taxon>Chitinophagales</taxon>
        <taxon>Chitinophagaceae</taxon>
        <taxon>Paraflavitalea</taxon>
    </lineage>
</organism>
<evidence type="ECO:0000313" key="2">
    <source>
        <dbReference type="Proteomes" id="UP000263900"/>
    </source>
</evidence>
<name>A0A3B7MP83_9BACT</name>
<dbReference type="OrthoDB" id="766141at2"/>
<gene>
    <name evidence="1" type="ORF">D3H65_19145</name>
</gene>
<dbReference type="EMBL" id="CP032157">
    <property type="protein sequence ID" value="AXY75968.1"/>
    <property type="molecule type" value="Genomic_DNA"/>
</dbReference>
<dbReference type="KEGG" id="pseg:D3H65_19145"/>
<dbReference type="Proteomes" id="UP000263900">
    <property type="component" value="Chromosome"/>
</dbReference>
<proteinExistence type="predicted"/>
<protein>
    <submittedName>
        <fullName evidence="1">Uncharacterized protein</fullName>
    </submittedName>
</protein>
<dbReference type="RefSeq" id="WP_119051847.1">
    <property type="nucleotide sequence ID" value="NZ_CP032157.1"/>
</dbReference>